<dbReference type="EC" id="3.5.1.2" evidence="3 6"/>
<comment type="caution">
    <text evidence="6">Lacks conserved residue(s) required for the propagation of feature annotation.</text>
</comment>
<protein>
    <recommendedName>
        <fullName evidence="3 6">Glutaminase</fullName>
        <ecNumber evidence="3 6">3.5.1.2</ecNumber>
    </recommendedName>
</protein>
<comment type="catalytic activity">
    <reaction evidence="5 6">
        <text>L-glutamine + H2O = L-glutamate + NH4(+)</text>
        <dbReference type="Rhea" id="RHEA:15889"/>
        <dbReference type="ChEBI" id="CHEBI:15377"/>
        <dbReference type="ChEBI" id="CHEBI:28938"/>
        <dbReference type="ChEBI" id="CHEBI:29985"/>
        <dbReference type="ChEBI" id="CHEBI:58359"/>
        <dbReference type="EC" id="3.5.1.2"/>
    </reaction>
</comment>
<dbReference type="Proteomes" id="UP001614394">
    <property type="component" value="Unassembled WGS sequence"/>
</dbReference>
<dbReference type="SUPFAM" id="SSF56601">
    <property type="entry name" value="beta-lactamase/transpeptidase-like"/>
    <property type="match status" value="1"/>
</dbReference>
<evidence type="ECO:0000256" key="5">
    <source>
        <dbReference type="ARBA" id="ARBA00049534"/>
    </source>
</evidence>
<evidence type="ECO:0000256" key="4">
    <source>
        <dbReference type="ARBA" id="ARBA00022801"/>
    </source>
</evidence>
<dbReference type="GO" id="GO:0004359">
    <property type="term" value="F:glutaminase activity"/>
    <property type="evidence" value="ECO:0007669"/>
    <property type="project" value="UniProtKB-EC"/>
</dbReference>
<evidence type="ECO:0000256" key="2">
    <source>
        <dbReference type="ARBA" id="ARBA00011881"/>
    </source>
</evidence>
<keyword evidence="4 6" id="KW-0378">Hydrolase</keyword>
<organism evidence="7 8">
    <name type="scientific">Streptomyces fildesensis</name>
    <dbReference type="NCBI Taxonomy" id="375757"/>
    <lineage>
        <taxon>Bacteria</taxon>
        <taxon>Bacillati</taxon>
        <taxon>Actinomycetota</taxon>
        <taxon>Actinomycetes</taxon>
        <taxon>Kitasatosporales</taxon>
        <taxon>Streptomycetaceae</taxon>
        <taxon>Streptomyces</taxon>
    </lineage>
</organism>
<proteinExistence type="inferred from homology"/>
<accession>A0ABW8C8X0</accession>
<comment type="similarity">
    <text evidence="1 6">Belongs to the glutaminase family.</text>
</comment>
<feature type="binding site" evidence="6">
    <location>
        <position position="240"/>
    </location>
    <ligand>
        <name>substrate</name>
    </ligand>
</feature>
<dbReference type="NCBIfam" id="TIGR03814">
    <property type="entry name" value="Gln_ase"/>
    <property type="match status" value="1"/>
</dbReference>
<feature type="binding site" evidence="6">
    <location>
        <position position="189"/>
    </location>
    <ligand>
        <name>substrate</name>
    </ligand>
</feature>
<dbReference type="HAMAP" id="MF_00313">
    <property type="entry name" value="Glutaminase"/>
    <property type="match status" value="1"/>
</dbReference>
<dbReference type="Pfam" id="PF04960">
    <property type="entry name" value="Glutaminase"/>
    <property type="match status" value="1"/>
</dbReference>
<gene>
    <name evidence="6 7" type="primary">glsA</name>
    <name evidence="7" type="ORF">ACIGXA_17560</name>
</gene>
<feature type="binding site" evidence="6">
    <location>
        <position position="158"/>
    </location>
    <ligand>
        <name>substrate</name>
    </ligand>
</feature>
<evidence type="ECO:0000256" key="6">
    <source>
        <dbReference type="HAMAP-Rule" id="MF_00313"/>
    </source>
</evidence>
<feature type="binding site" evidence="6">
    <location>
        <position position="63"/>
    </location>
    <ligand>
        <name>substrate</name>
    </ligand>
</feature>
<reference evidence="7 8" key="1">
    <citation type="submission" date="2024-10" db="EMBL/GenBank/DDBJ databases">
        <title>The Natural Products Discovery Center: Release of the First 8490 Sequenced Strains for Exploring Actinobacteria Biosynthetic Diversity.</title>
        <authorList>
            <person name="Kalkreuter E."/>
            <person name="Kautsar S.A."/>
            <person name="Yang D."/>
            <person name="Bader C.D."/>
            <person name="Teijaro C.N."/>
            <person name="Fluegel L."/>
            <person name="Davis C.M."/>
            <person name="Simpson J.R."/>
            <person name="Lauterbach L."/>
            <person name="Steele A.D."/>
            <person name="Gui C."/>
            <person name="Meng S."/>
            <person name="Li G."/>
            <person name="Viehrig K."/>
            <person name="Ye F."/>
            <person name="Su P."/>
            <person name="Kiefer A.F."/>
            <person name="Nichols A."/>
            <person name="Cepeda A.J."/>
            <person name="Yan W."/>
            <person name="Fan B."/>
            <person name="Jiang Y."/>
            <person name="Adhikari A."/>
            <person name="Zheng C.-J."/>
            <person name="Schuster L."/>
            <person name="Cowan T.M."/>
            <person name="Smanski M.J."/>
            <person name="Chevrette M.G."/>
            <person name="De Carvalho L.P.S."/>
            <person name="Shen B."/>
        </authorList>
    </citation>
    <scope>NUCLEOTIDE SEQUENCE [LARGE SCALE GENOMIC DNA]</scope>
    <source>
        <strain evidence="7 8">NPDC053399</strain>
    </source>
</reference>
<evidence type="ECO:0000313" key="7">
    <source>
        <dbReference type="EMBL" id="MFI9102327.1"/>
    </source>
</evidence>
<feature type="binding site" evidence="6">
    <location>
        <position position="113"/>
    </location>
    <ligand>
        <name>substrate</name>
    </ligand>
</feature>
<dbReference type="Gene3D" id="3.40.710.10">
    <property type="entry name" value="DD-peptidase/beta-lactamase superfamily"/>
    <property type="match status" value="1"/>
</dbReference>
<dbReference type="InterPro" id="IPR012338">
    <property type="entry name" value="Beta-lactam/transpept-like"/>
</dbReference>
<dbReference type="InterPro" id="IPR015868">
    <property type="entry name" value="Glutaminase"/>
</dbReference>
<evidence type="ECO:0000313" key="8">
    <source>
        <dbReference type="Proteomes" id="UP001614394"/>
    </source>
</evidence>
<dbReference type="PANTHER" id="PTHR12544:SF29">
    <property type="entry name" value="GLUTAMINASE"/>
    <property type="match status" value="1"/>
</dbReference>
<keyword evidence="8" id="KW-1185">Reference proteome</keyword>
<name>A0ABW8C8X0_9ACTN</name>
<feature type="binding site" evidence="6">
    <location>
        <position position="165"/>
    </location>
    <ligand>
        <name>substrate</name>
    </ligand>
</feature>
<dbReference type="PANTHER" id="PTHR12544">
    <property type="entry name" value="GLUTAMINASE"/>
    <property type="match status" value="1"/>
</dbReference>
<dbReference type="RefSeq" id="WP_399649807.1">
    <property type="nucleotide sequence ID" value="NZ_JBITYG010000004.1"/>
</dbReference>
<keyword evidence="6" id="KW-0007">Acetylation</keyword>
<evidence type="ECO:0000256" key="3">
    <source>
        <dbReference type="ARBA" id="ARBA00012918"/>
    </source>
</evidence>
<dbReference type="EMBL" id="JBITYG010000004">
    <property type="protein sequence ID" value="MFI9102327.1"/>
    <property type="molecule type" value="Genomic_DNA"/>
</dbReference>
<comment type="subunit">
    <text evidence="2 6">Homotetramer.</text>
</comment>
<evidence type="ECO:0000256" key="1">
    <source>
        <dbReference type="ARBA" id="ARBA00011076"/>
    </source>
</evidence>
<comment type="caution">
    <text evidence="7">The sequence shown here is derived from an EMBL/GenBank/DDBJ whole genome shotgun (WGS) entry which is preliminary data.</text>
</comment>
<sequence>MDLRGIVDEAHDAAVRLVGTGRQAQSIPLLGEVPLDRLGVALATVDGEVIGAGDCREPFSVQSLSKVFSLALVLAHEGESLWKRVRRQPSSLRYDALVQLDVDHGVPRNPFVNAGALVVVDRLMAAHATESAAAVLELLRTESGNPAIRIDERLAASERGASHRNAAAALLMASHGRLEHEVAELLDRYIDQCAIAASCVDVAQAGLFLARGGLLGSGRVLLSEREVRRLNAVVLTCGTYEAAGDVACQVGAPVKSGIGGGVMAVFPGHGTLCAWSPGLDEAGNSVAGMAVLEEVADATGWSVF</sequence>